<comment type="caution">
    <text evidence="2">The sequence shown here is derived from an EMBL/GenBank/DDBJ whole genome shotgun (WGS) entry which is preliminary data.</text>
</comment>
<evidence type="ECO:0000313" key="2">
    <source>
        <dbReference type="EMBL" id="RAK66042.1"/>
    </source>
</evidence>
<evidence type="ECO:0000313" key="3">
    <source>
        <dbReference type="Proteomes" id="UP000248553"/>
    </source>
</evidence>
<dbReference type="InterPro" id="IPR037523">
    <property type="entry name" value="VOC_core"/>
</dbReference>
<keyword evidence="3" id="KW-1185">Reference proteome</keyword>
<proteinExistence type="predicted"/>
<name>A0A328BF82_9BACT</name>
<dbReference type="RefSeq" id="WP_111478952.1">
    <property type="nucleotide sequence ID" value="NZ_QHKM01000004.1"/>
</dbReference>
<dbReference type="EMBL" id="QHKM01000004">
    <property type="protein sequence ID" value="RAK66042.1"/>
    <property type="molecule type" value="Genomic_DNA"/>
</dbReference>
<protein>
    <submittedName>
        <fullName evidence="2">VOC family protein</fullName>
    </submittedName>
</protein>
<sequence length="135" mass="14686">MKFVSARIITADLPRLVQFYEHVTGLAVTRYTEDFVELLTPTATLGLGTPRTLGPEGSAALVQPAANRSVFLEFRVADVDADYQRLAAGLDAAAVVQAPTTMPWGNRSLLLRDPDGNLVNLFAPVTPEARRRYDG</sequence>
<dbReference type="InterPro" id="IPR029068">
    <property type="entry name" value="Glyas_Bleomycin-R_OHBP_Dase"/>
</dbReference>
<dbReference type="OrthoDB" id="9796521at2"/>
<dbReference type="SUPFAM" id="SSF54593">
    <property type="entry name" value="Glyoxalase/Bleomycin resistance protein/Dihydroxybiphenyl dioxygenase"/>
    <property type="match status" value="1"/>
</dbReference>
<dbReference type="InterPro" id="IPR004360">
    <property type="entry name" value="Glyas_Fos-R_dOase_dom"/>
</dbReference>
<evidence type="ECO:0000259" key="1">
    <source>
        <dbReference type="PROSITE" id="PS51819"/>
    </source>
</evidence>
<dbReference type="Pfam" id="PF00903">
    <property type="entry name" value="Glyoxalase"/>
    <property type="match status" value="1"/>
</dbReference>
<gene>
    <name evidence="2" type="ORF">DLM85_15170</name>
</gene>
<organism evidence="2 3">
    <name type="scientific">Hymenobacter edaphi</name>
    <dbReference type="NCBI Taxonomy" id="2211146"/>
    <lineage>
        <taxon>Bacteria</taxon>
        <taxon>Pseudomonadati</taxon>
        <taxon>Bacteroidota</taxon>
        <taxon>Cytophagia</taxon>
        <taxon>Cytophagales</taxon>
        <taxon>Hymenobacteraceae</taxon>
        <taxon>Hymenobacter</taxon>
    </lineage>
</organism>
<dbReference type="AlphaFoldDB" id="A0A328BF82"/>
<dbReference type="PROSITE" id="PS51819">
    <property type="entry name" value="VOC"/>
    <property type="match status" value="1"/>
</dbReference>
<reference evidence="3" key="1">
    <citation type="submission" date="2018-05" db="EMBL/GenBank/DDBJ databases">
        <authorList>
            <person name="Nie L."/>
        </authorList>
    </citation>
    <scope>NUCLEOTIDE SEQUENCE [LARGE SCALE GENOMIC DNA]</scope>
    <source>
        <strain evidence="3">NL</strain>
    </source>
</reference>
<accession>A0A328BF82</accession>
<feature type="domain" description="VOC" evidence="1">
    <location>
        <begin position="2"/>
        <end position="124"/>
    </location>
</feature>
<dbReference type="Proteomes" id="UP000248553">
    <property type="component" value="Unassembled WGS sequence"/>
</dbReference>
<dbReference type="Gene3D" id="3.10.180.10">
    <property type="entry name" value="2,3-Dihydroxybiphenyl 1,2-Dioxygenase, domain 1"/>
    <property type="match status" value="1"/>
</dbReference>